<protein>
    <recommendedName>
        <fullName evidence="8">CWF21 domain-containing protein</fullName>
    </recommendedName>
</protein>
<dbReference type="EMBL" id="WHUW01000015">
    <property type="protein sequence ID" value="KAF8439103.1"/>
    <property type="molecule type" value="Genomic_DNA"/>
</dbReference>
<dbReference type="GO" id="GO:0008380">
    <property type="term" value="P:RNA splicing"/>
    <property type="evidence" value="ECO:0007669"/>
    <property type="project" value="UniProtKB-KW"/>
</dbReference>
<comment type="similarity">
    <text evidence="2">Belongs to the CWC21 family.</text>
</comment>
<keyword evidence="5" id="KW-0508">mRNA splicing</keyword>
<feature type="compositionally biased region" description="Basic and acidic residues" evidence="7">
    <location>
        <begin position="220"/>
        <end position="243"/>
    </location>
</feature>
<comment type="caution">
    <text evidence="9">The sequence shown here is derived from an EMBL/GenBank/DDBJ whole genome shotgun (WGS) entry which is preliminary data.</text>
</comment>
<feature type="domain" description="CWF21" evidence="8">
    <location>
        <begin position="54"/>
        <end position="99"/>
    </location>
</feature>
<gene>
    <name evidence="9" type="ORF">L210DRAFT_930722</name>
</gene>
<evidence type="ECO:0000256" key="6">
    <source>
        <dbReference type="ARBA" id="ARBA00023242"/>
    </source>
</evidence>
<name>A0AAD4BT29_BOLED</name>
<keyword evidence="3" id="KW-0507">mRNA processing</keyword>
<dbReference type="PANTHER" id="PTHR36562">
    <property type="entry name" value="SERINE/ARGININE REPETITIVE MATRIX 2"/>
    <property type="match status" value="1"/>
</dbReference>
<evidence type="ECO:0000313" key="10">
    <source>
        <dbReference type="Proteomes" id="UP001194468"/>
    </source>
</evidence>
<evidence type="ECO:0000256" key="7">
    <source>
        <dbReference type="SAM" id="MobiDB-lite"/>
    </source>
</evidence>
<organism evidence="9 10">
    <name type="scientific">Boletus edulis BED1</name>
    <dbReference type="NCBI Taxonomy" id="1328754"/>
    <lineage>
        <taxon>Eukaryota</taxon>
        <taxon>Fungi</taxon>
        <taxon>Dikarya</taxon>
        <taxon>Basidiomycota</taxon>
        <taxon>Agaricomycotina</taxon>
        <taxon>Agaricomycetes</taxon>
        <taxon>Agaricomycetidae</taxon>
        <taxon>Boletales</taxon>
        <taxon>Boletineae</taxon>
        <taxon>Boletaceae</taxon>
        <taxon>Boletoideae</taxon>
        <taxon>Boletus</taxon>
    </lineage>
</organism>
<evidence type="ECO:0000313" key="9">
    <source>
        <dbReference type="EMBL" id="KAF8439103.1"/>
    </source>
</evidence>
<comment type="subcellular location">
    <subcellularLocation>
        <location evidence="1">Nucleus</location>
    </subcellularLocation>
</comment>
<keyword evidence="10" id="KW-1185">Reference proteome</keyword>
<dbReference type="InterPro" id="IPR051372">
    <property type="entry name" value="CWC21"/>
</dbReference>
<feature type="region of interest" description="Disordered" evidence="7">
    <location>
        <begin position="202"/>
        <end position="282"/>
    </location>
</feature>
<feature type="compositionally biased region" description="Basic residues" evidence="7">
    <location>
        <begin position="244"/>
        <end position="256"/>
    </location>
</feature>
<dbReference type="Proteomes" id="UP001194468">
    <property type="component" value="Unassembled WGS sequence"/>
</dbReference>
<dbReference type="SMART" id="SM01115">
    <property type="entry name" value="cwf21"/>
    <property type="match status" value="1"/>
</dbReference>
<evidence type="ECO:0000256" key="1">
    <source>
        <dbReference type="ARBA" id="ARBA00004123"/>
    </source>
</evidence>
<reference evidence="9" key="1">
    <citation type="submission" date="2019-10" db="EMBL/GenBank/DDBJ databases">
        <authorList>
            <consortium name="DOE Joint Genome Institute"/>
            <person name="Kuo A."/>
            <person name="Miyauchi S."/>
            <person name="Kiss E."/>
            <person name="Drula E."/>
            <person name="Kohler A."/>
            <person name="Sanchez-Garcia M."/>
            <person name="Andreopoulos B."/>
            <person name="Barry K.W."/>
            <person name="Bonito G."/>
            <person name="Buee M."/>
            <person name="Carver A."/>
            <person name="Chen C."/>
            <person name="Cichocki N."/>
            <person name="Clum A."/>
            <person name="Culley D."/>
            <person name="Crous P.W."/>
            <person name="Fauchery L."/>
            <person name="Girlanda M."/>
            <person name="Hayes R."/>
            <person name="Keri Z."/>
            <person name="LaButti K."/>
            <person name="Lipzen A."/>
            <person name="Lombard V."/>
            <person name="Magnuson J."/>
            <person name="Maillard F."/>
            <person name="Morin E."/>
            <person name="Murat C."/>
            <person name="Nolan M."/>
            <person name="Ohm R."/>
            <person name="Pangilinan J."/>
            <person name="Pereira M."/>
            <person name="Perotto S."/>
            <person name="Peter M."/>
            <person name="Riley R."/>
            <person name="Sitrit Y."/>
            <person name="Stielow B."/>
            <person name="Szollosi G."/>
            <person name="Zifcakova L."/>
            <person name="Stursova M."/>
            <person name="Spatafora J.W."/>
            <person name="Tedersoo L."/>
            <person name="Vaario L.-M."/>
            <person name="Yamada A."/>
            <person name="Yan M."/>
            <person name="Wang P."/>
            <person name="Xu J."/>
            <person name="Bruns T."/>
            <person name="Baldrian P."/>
            <person name="Vilgalys R."/>
            <person name="Henrissat B."/>
            <person name="Grigoriev I.V."/>
            <person name="Hibbett D."/>
            <person name="Nagy L.G."/>
            <person name="Martin F.M."/>
        </authorList>
    </citation>
    <scope>NUCLEOTIDE SEQUENCE</scope>
    <source>
        <strain evidence="9">BED1</strain>
    </source>
</reference>
<dbReference type="Gene3D" id="6.10.140.420">
    <property type="match status" value="1"/>
</dbReference>
<evidence type="ECO:0000256" key="4">
    <source>
        <dbReference type="ARBA" id="ARBA00022728"/>
    </source>
</evidence>
<evidence type="ECO:0000256" key="3">
    <source>
        <dbReference type="ARBA" id="ARBA00022664"/>
    </source>
</evidence>
<accession>A0AAD4BT29</accession>
<dbReference type="GO" id="GO:0005681">
    <property type="term" value="C:spliceosomal complex"/>
    <property type="evidence" value="ECO:0007669"/>
    <property type="project" value="UniProtKB-KW"/>
</dbReference>
<evidence type="ECO:0000259" key="8">
    <source>
        <dbReference type="SMART" id="SM01115"/>
    </source>
</evidence>
<dbReference type="AlphaFoldDB" id="A0AAD4BT29"/>
<evidence type="ECO:0000256" key="2">
    <source>
        <dbReference type="ARBA" id="ARBA00005954"/>
    </source>
</evidence>
<dbReference type="InterPro" id="IPR013170">
    <property type="entry name" value="mRNA_splic_Cwf21_dom"/>
</dbReference>
<evidence type="ECO:0000256" key="5">
    <source>
        <dbReference type="ARBA" id="ARBA00023187"/>
    </source>
</evidence>
<reference evidence="9" key="2">
    <citation type="journal article" date="2020" name="Nat. Commun.">
        <title>Large-scale genome sequencing of mycorrhizal fungi provides insights into the early evolution of symbiotic traits.</title>
        <authorList>
            <person name="Miyauchi S."/>
            <person name="Kiss E."/>
            <person name="Kuo A."/>
            <person name="Drula E."/>
            <person name="Kohler A."/>
            <person name="Sanchez-Garcia M."/>
            <person name="Morin E."/>
            <person name="Andreopoulos B."/>
            <person name="Barry K.W."/>
            <person name="Bonito G."/>
            <person name="Buee M."/>
            <person name="Carver A."/>
            <person name="Chen C."/>
            <person name="Cichocki N."/>
            <person name="Clum A."/>
            <person name="Culley D."/>
            <person name="Crous P.W."/>
            <person name="Fauchery L."/>
            <person name="Girlanda M."/>
            <person name="Hayes R.D."/>
            <person name="Keri Z."/>
            <person name="LaButti K."/>
            <person name="Lipzen A."/>
            <person name="Lombard V."/>
            <person name="Magnuson J."/>
            <person name="Maillard F."/>
            <person name="Murat C."/>
            <person name="Nolan M."/>
            <person name="Ohm R.A."/>
            <person name="Pangilinan J."/>
            <person name="Pereira M.F."/>
            <person name="Perotto S."/>
            <person name="Peter M."/>
            <person name="Pfister S."/>
            <person name="Riley R."/>
            <person name="Sitrit Y."/>
            <person name="Stielow J.B."/>
            <person name="Szollosi G."/>
            <person name="Zifcakova L."/>
            <person name="Stursova M."/>
            <person name="Spatafora J.W."/>
            <person name="Tedersoo L."/>
            <person name="Vaario L.M."/>
            <person name="Yamada A."/>
            <person name="Yan M."/>
            <person name="Wang P."/>
            <person name="Xu J."/>
            <person name="Bruns T."/>
            <person name="Baldrian P."/>
            <person name="Vilgalys R."/>
            <person name="Dunand C."/>
            <person name="Henrissat B."/>
            <person name="Grigoriev I.V."/>
            <person name="Hibbett D."/>
            <person name="Nagy L.G."/>
            <person name="Martin F.M."/>
        </authorList>
    </citation>
    <scope>NUCLEOTIDE SEQUENCE</scope>
    <source>
        <strain evidence="9">BED1</strain>
    </source>
</reference>
<keyword evidence="6" id="KW-0539">Nucleus</keyword>
<keyword evidence="4" id="KW-0747">Spliceosome</keyword>
<proteinExistence type="inferred from homology"/>
<feature type="region of interest" description="Disordered" evidence="7">
    <location>
        <begin position="160"/>
        <end position="186"/>
    </location>
</feature>
<dbReference type="CDD" id="cd21372">
    <property type="entry name" value="cwf21_CWC21-like"/>
    <property type="match status" value="1"/>
</dbReference>
<dbReference type="PANTHER" id="PTHR36562:SF5">
    <property type="entry name" value="SERINE_ARGININE REPETITIVE MATRIX 2"/>
    <property type="match status" value="1"/>
</dbReference>
<dbReference type="Pfam" id="PF08312">
    <property type="entry name" value="cwf21"/>
    <property type="match status" value="1"/>
</dbReference>
<sequence>MYNGIGLTTPRGSGTNGYVQRNLSILRTHETAAERAAAWDVAPPKHREPDEAILEHERKRKVEVKCLELQLKLEDDGLEEAEIESKVAALREELLADLASLATSAKNLKSSDTHAIAAAKKTELDKMARAFGTRRDYTEGEAFDREKQEENKRIRLIEREEREKKREEERAKMQEQRQRWEVEKRERDRLRRREEDRIRREREADGARRRERMPPPPVPPRRERAGRDSYRRTSPPRRREVSPSRRRSHSPSRRRYRYESPPPRRGRDRSESPPRGKKRARSFRVIEVVQGSFTLEVGWVFDVRQYQPQSVQWSK</sequence>
<dbReference type="GO" id="GO:0006397">
    <property type="term" value="P:mRNA processing"/>
    <property type="evidence" value="ECO:0007669"/>
    <property type="project" value="UniProtKB-KW"/>
</dbReference>